<dbReference type="OMA" id="CQETVIT"/>
<evidence type="ECO:0000256" key="5">
    <source>
        <dbReference type="ARBA" id="ARBA00022723"/>
    </source>
</evidence>
<evidence type="ECO:0000313" key="10">
    <source>
        <dbReference type="Ensembl" id="ENSSMAP00000047518.1"/>
    </source>
</evidence>
<dbReference type="SMART" id="SM00714">
    <property type="entry name" value="LITAF"/>
    <property type="match status" value="1"/>
</dbReference>
<dbReference type="PANTHER" id="PTHR23292:SF48">
    <property type="entry name" value="LIPOPOLYSACCHARIDE-INDUCED TUMOR NECROSIS FACTOR-ALPHA FACTOR HOMOLOG-RELATED"/>
    <property type="match status" value="1"/>
</dbReference>
<protein>
    <recommendedName>
        <fullName evidence="9">LITAF domain-containing protein</fullName>
    </recommendedName>
</protein>
<comment type="similarity">
    <text evidence="4">Belongs to the CDIP1/LITAF family.</text>
</comment>
<dbReference type="GO" id="GO:0005634">
    <property type="term" value="C:nucleus"/>
    <property type="evidence" value="ECO:0007669"/>
    <property type="project" value="TreeGrafter"/>
</dbReference>
<dbReference type="GO" id="GO:0098574">
    <property type="term" value="C:cytoplasmic side of lysosomal membrane"/>
    <property type="evidence" value="ECO:0007669"/>
    <property type="project" value="TreeGrafter"/>
</dbReference>
<feature type="domain" description="LITAF" evidence="9">
    <location>
        <begin position="53"/>
        <end position="134"/>
    </location>
</feature>
<evidence type="ECO:0000313" key="11">
    <source>
        <dbReference type="Proteomes" id="UP000694558"/>
    </source>
</evidence>
<dbReference type="InterPro" id="IPR037519">
    <property type="entry name" value="LITAF_fam"/>
</dbReference>
<name>A0A8D3CJR0_SCOMX</name>
<keyword evidence="6" id="KW-0862">Zinc</keyword>
<dbReference type="PANTHER" id="PTHR23292">
    <property type="entry name" value="LIPOPOLYSACCHARIDE-INDUCED TUMOR NECROSIS FACTOR-ALPHA FACTOR"/>
    <property type="match status" value="1"/>
</dbReference>
<keyword evidence="7 8" id="KW-0472">Membrane</keyword>
<reference evidence="10" key="2">
    <citation type="submission" date="2025-08" db="UniProtKB">
        <authorList>
            <consortium name="Ensembl"/>
        </authorList>
    </citation>
    <scope>IDENTIFICATION</scope>
</reference>
<evidence type="ECO:0000256" key="6">
    <source>
        <dbReference type="ARBA" id="ARBA00022833"/>
    </source>
</evidence>
<evidence type="ECO:0000256" key="3">
    <source>
        <dbReference type="ARBA" id="ARBA00004630"/>
    </source>
</evidence>
<dbReference type="GeneTree" id="ENSGT00940000155366"/>
<feature type="transmembrane region" description="Helical" evidence="8">
    <location>
        <begin position="88"/>
        <end position="112"/>
    </location>
</feature>
<dbReference type="AlphaFoldDB" id="A0A8D3CJR0"/>
<keyword evidence="8" id="KW-1133">Transmembrane helix</keyword>
<accession>A0A8D3CJR0</accession>
<keyword evidence="8" id="KW-0812">Transmembrane</keyword>
<dbReference type="InterPro" id="IPR006629">
    <property type="entry name" value="LITAF"/>
</dbReference>
<dbReference type="Ensembl" id="ENSSMAT00000067475.1">
    <property type="protein sequence ID" value="ENSSMAP00000047518.1"/>
    <property type="gene ID" value="ENSSMAG00000025055.1"/>
</dbReference>
<dbReference type="GO" id="GO:0098560">
    <property type="term" value="C:cytoplasmic side of late endosome membrane"/>
    <property type="evidence" value="ECO:0007669"/>
    <property type="project" value="TreeGrafter"/>
</dbReference>
<evidence type="ECO:0000256" key="4">
    <source>
        <dbReference type="ARBA" id="ARBA00005975"/>
    </source>
</evidence>
<organism evidence="10 11">
    <name type="scientific">Scophthalmus maximus</name>
    <name type="common">Turbot</name>
    <name type="synonym">Psetta maxima</name>
    <dbReference type="NCBI Taxonomy" id="52904"/>
    <lineage>
        <taxon>Eukaryota</taxon>
        <taxon>Metazoa</taxon>
        <taxon>Chordata</taxon>
        <taxon>Craniata</taxon>
        <taxon>Vertebrata</taxon>
        <taxon>Euteleostomi</taxon>
        <taxon>Actinopterygii</taxon>
        <taxon>Neopterygii</taxon>
        <taxon>Teleostei</taxon>
        <taxon>Neoteleostei</taxon>
        <taxon>Acanthomorphata</taxon>
        <taxon>Carangaria</taxon>
        <taxon>Pleuronectiformes</taxon>
        <taxon>Pleuronectoidei</taxon>
        <taxon>Scophthalmidae</taxon>
        <taxon>Scophthalmus</taxon>
    </lineage>
</organism>
<evidence type="ECO:0000259" key="9">
    <source>
        <dbReference type="PROSITE" id="PS51837"/>
    </source>
</evidence>
<dbReference type="Pfam" id="PF10601">
    <property type="entry name" value="zf-LITAF-like"/>
    <property type="match status" value="1"/>
</dbReference>
<dbReference type="Proteomes" id="UP000694558">
    <property type="component" value="Chromosome 19"/>
</dbReference>
<dbReference type="GO" id="GO:0008270">
    <property type="term" value="F:zinc ion binding"/>
    <property type="evidence" value="ECO:0007669"/>
    <property type="project" value="TreeGrafter"/>
</dbReference>
<dbReference type="PROSITE" id="PS51837">
    <property type="entry name" value="LITAF"/>
    <property type="match status" value="1"/>
</dbReference>
<evidence type="ECO:0000256" key="7">
    <source>
        <dbReference type="ARBA" id="ARBA00023136"/>
    </source>
</evidence>
<evidence type="ECO:0000256" key="2">
    <source>
        <dbReference type="ARBA" id="ARBA00004414"/>
    </source>
</evidence>
<evidence type="ECO:0000256" key="1">
    <source>
        <dbReference type="ARBA" id="ARBA00004125"/>
    </source>
</evidence>
<keyword evidence="5" id="KW-0479">Metal-binding</keyword>
<sequence length="135" mass="14508">MEKGYPPNELAPPYPGPPVNYGYAVPPPEVYPQPCFSPAAPSGAYQAAAPTIVAHVVVTPSLQDVPGQTVCPHCHQTGITNAEHKTGLMTWAICGGLAIFGCFLCCCIPFCIDSCKDVEHRCSSCHKVVYLYKRL</sequence>
<comment type="subcellular location">
    <subcellularLocation>
        <location evidence="1">Endosome membrane</location>
        <topology evidence="1">Peripheral membrane protein</topology>
        <orientation evidence="1">Cytoplasmic side</orientation>
    </subcellularLocation>
    <subcellularLocation>
        <location evidence="2">Late endosome membrane</location>
    </subcellularLocation>
    <subcellularLocation>
        <location evidence="3">Lysosome membrane</location>
        <topology evidence="3">Peripheral membrane protein</topology>
        <orientation evidence="3">Cytoplasmic side</orientation>
    </subcellularLocation>
</comment>
<proteinExistence type="inferred from homology"/>
<evidence type="ECO:0000256" key="8">
    <source>
        <dbReference type="SAM" id="Phobius"/>
    </source>
</evidence>
<reference evidence="10" key="1">
    <citation type="submission" date="2023-05" db="EMBL/GenBank/DDBJ databases">
        <title>High-quality long-read genome of Scophthalmus maximus.</title>
        <authorList>
            <person name="Lien S."/>
            <person name="Martinez P."/>
        </authorList>
    </citation>
    <scope>NUCLEOTIDE SEQUENCE [LARGE SCALE GENOMIC DNA]</scope>
</reference>
<gene>
    <name evidence="10" type="primary">LOC118288325</name>
</gene>